<feature type="compositionally biased region" description="Low complexity" evidence="2">
    <location>
        <begin position="100"/>
        <end position="115"/>
    </location>
</feature>
<gene>
    <name evidence="4" type="ORF">ACHAWU_007226</name>
</gene>
<evidence type="ECO:0000256" key="2">
    <source>
        <dbReference type="SAM" id="MobiDB-lite"/>
    </source>
</evidence>
<proteinExistence type="predicted"/>
<evidence type="ECO:0000256" key="1">
    <source>
        <dbReference type="SAM" id="Coils"/>
    </source>
</evidence>
<dbReference type="EMBL" id="JALLBG020000312">
    <property type="protein sequence ID" value="KAL3756275.1"/>
    <property type="molecule type" value="Genomic_DNA"/>
</dbReference>
<feature type="coiled-coil region" evidence="1">
    <location>
        <begin position="439"/>
        <end position="466"/>
    </location>
</feature>
<keyword evidence="3" id="KW-0812">Transmembrane</keyword>
<keyword evidence="5" id="KW-1185">Reference proteome</keyword>
<keyword evidence="1" id="KW-0175">Coiled coil</keyword>
<feature type="region of interest" description="Disordered" evidence="2">
    <location>
        <begin position="100"/>
        <end position="119"/>
    </location>
</feature>
<keyword evidence="3" id="KW-1133">Transmembrane helix</keyword>
<organism evidence="4 5">
    <name type="scientific">Discostella pseudostelligera</name>
    <dbReference type="NCBI Taxonomy" id="259834"/>
    <lineage>
        <taxon>Eukaryota</taxon>
        <taxon>Sar</taxon>
        <taxon>Stramenopiles</taxon>
        <taxon>Ochrophyta</taxon>
        <taxon>Bacillariophyta</taxon>
        <taxon>Coscinodiscophyceae</taxon>
        <taxon>Thalassiosirophycidae</taxon>
        <taxon>Stephanodiscales</taxon>
        <taxon>Stephanodiscaceae</taxon>
        <taxon>Discostella</taxon>
    </lineage>
</organism>
<dbReference type="AlphaFoldDB" id="A0ABD3LWY3"/>
<feature type="transmembrane region" description="Helical" evidence="3">
    <location>
        <begin position="21"/>
        <end position="43"/>
    </location>
</feature>
<evidence type="ECO:0000313" key="4">
    <source>
        <dbReference type="EMBL" id="KAL3756275.1"/>
    </source>
</evidence>
<dbReference type="Proteomes" id="UP001530293">
    <property type="component" value="Unassembled WGS sequence"/>
</dbReference>
<protein>
    <recommendedName>
        <fullName evidence="6">Plastid lipid-associated protein/fibrillin conserved domain-containing protein</fullName>
    </recommendedName>
</protein>
<accession>A0ABD3LWY3</accession>
<reference evidence="4 5" key="1">
    <citation type="submission" date="2024-10" db="EMBL/GenBank/DDBJ databases">
        <title>Updated reference genomes for cyclostephanoid diatoms.</title>
        <authorList>
            <person name="Roberts W.R."/>
            <person name="Alverson A.J."/>
        </authorList>
    </citation>
    <scope>NUCLEOTIDE SEQUENCE [LARGE SCALE GENOMIC DNA]</scope>
    <source>
        <strain evidence="4 5">AJA232-27</strain>
    </source>
</reference>
<evidence type="ECO:0000313" key="5">
    <source>
        <dbReference type="Proteomes" id="UP001530293"/>
    </source>
</evidence>
<evidence type="ECO:0008006" key="6">
    <source>
        <dbReference type="Google" id="ProtNLM"/>
    </source>
</evidence>
<keyword evidence="3" id="KW-0472">Membrane</keyword>
<name>A0ABD3LWY3_9STRA</name>
<evidence type="ECO:0000256" key="3">
    <source>
        <dbReference type="SAM" id="Phobius"/>
    </source>
</evidence>
<sequence>MNGFHPYNSNHNPHQSCAITMTLTCLFFVCIAASCCIVGVHSFSPVPVLVHPASSSTCPRQHAQPAATISIAAYARQRRSTQGRHYPRWNRSPTSLCVASATSSSSSSSSSDSNSIEYPPASDGEAIQTLFAKHCDSDGLMSEEQLRNVPAIKDMLEQGDILSSELTQIWKSAPKFPQVIMEDGSNDKIDVDSFIQVYRDIDDLFEDDEDDSISTGEGGGDIAIAATSDLEDEEGNVELSRTFATLAKKGNTISFSQLRQWDEITSLVEEGMLGEDEFVTLWETALNVKGEDGSMDLQGFGKFNDALDELFEIDDELLEEYEDDDSDDTEDDVVDDDAPAQPVAVVPLPIITEDDLPPGVLFSQLANENYLVGKLELQRWGELNDMLKGGDLTVDELDSIFDDVAKAPGTKDMLDEDGFYALYDAIDNLFEDDTEDEVVQEKSEDRRELKEELLDFIDDIAKLSEAEGRQLCGLDCSELEQERVLEIVSEMEREPYNQVAASSASGSDAITKDQLVGLWTLIYSSSSTMKYNEGLSGLAGGLTKFGGLQQLLSATKYLADVEYTEQVVGKLGGKSFEVKIKGDWDLRTEVSLFTGKPSNVLSVTPDRVIYGPRSDKADHWKSLGPMNMLVLSYLDEDLRVMRGNTSTDTLFIWRRSN</sequence>
<comment type="caution">
    <text evidence="4">The sequence shown here is derived from an EMBL/GenBank/DDBJ whole genome shotgun (WGS) entry which is preliminary data.</text>
</comment>